<sequence>MKRCILAGVIVLSMAACGGGGDGDGGELFQSSALSGPANTSPPNSSIGGTEAEVKTLSEEPLREDASVVGEGSDPELTLGQVGADVADASSSGFSASSKQTPSATGVVIARLFDFDQYLISREEIKSKVAAAMAGTDKILAKKREQIKRSFSQEKRAKGFSFSDSNEAMRFGTTQFTVHEIIYRLNENGALLPLNTEQPSKDFRTLKEFNNEGEKQKLRLAKRLIVLYKKIASDGSYSYIVKCLRYKEYNDEIFSGNGNSEENKEGWYQISSDNGSSDWEPLVLDGENVINVDEWLESDIGVRSFIHFDANALKQRVLKTSGLDAQLTQELIGL</sequence>
<protein>
    <submittedName>
        <fullName evidence="3">Uncharacterized protein</fullName>
    </submittedName>
</protein>
<keyword evidence="4" id="KW-1185">Reference proteome</keyword>
<feature type="region of interest" description="Disordered" evidence="1">
    <location>
        <begin position="28"/>
        <end position="75"/>
    </location>
</feature>
<name>A0A2Z6ESI9_9BURK</name>
<feature type="signal peptide" evidence="2">
    <location>
        <begin position="1"/>
        <end position="18"/>
    </location>
</feature>
<feature type="compositionally biased region" description="Polar residues" evidence="1">
    <location>
        <begin position="29"/>
        <end position="48"/>
    </location>
</feature>
<evidence type="ECO:0000256" key="2">
    <source>
        <dbReference type="SAM" id="SignalP"/>
    </source>
</evidence>
<evidence type="ECO:0000313" key="4">
    <source>
        <dbReference type="Proteomes" id="UP000282597"/>
    </source>
</evidence>
<keyword evidence="2" id="KW-0732">Signal</keyword>
<evidence type="ECO:0000256" key="1">
    <source>
        <dbReference type="SAM" id="MobiDB-lite"/>
    </source>
</evidence>
<dbReference type="PROSITE" id="PS51257">
    <property type="entry name" value="PROKAR_LIPOPROTEIN"/>
    <property type="match status" value="1"/>
</dbReference>
<dbReference type="AlphaFoldDB" id="A0A2Z6ESI9"/>
<dbReference type="EMBL" id="AP018150">
    <property type="protein sequence ID" value="BBE08358.1"/>
    <property type="molecule type" value="Genomic_DNA"/>
</dbReference>
<dbReference type="RefSeq" id="WP_045363547.1">
    <property type="nucleotide sequence ID" value="NZ_AP018150.1"/>
</dbReference>
<gene>
    <name evidence="3" type="ORF">MCB1EB_0197</name>
</gene>
<feature type="chain" id="PRO_5043601880" evidence="2">
    <location>
        <begin position="19"/>
        <end position="334"/>
    </location>
</feature>
<feature type="compositionally biased region" description="Basic and acidic residues" evidence="1">
    <location>
        <begin position="52"/>
        <end position="66"/>
    </location>
</feature>
<proteinExistence type="predicted"/>
<dbReference type="KEGG" id="mcys:MCB1EB_0197"/>
<organism evidence="3 4">
    <name type="scientific">Mycoavidus cysteinexigens</name>
    <dbReference type="NCBI Taxonomy" id="1553431"/>
    <lineage>
        <taxon>Bacteria</taxon>
        <taxon>Pseudomonadati</taxon>
        <taxon>Pseudomonadota</taxon>
        <taxon>Betaproteobacteria</taxon>
        <taxon>Burkholderiales</taxon>
        <taxon>Burkholderiaceae</taxon>
        <taxon>Mycoavidus</taxon>
    </lineage>
</organism>
<reference evidence="3 4" key="1">
    <citation type="journal article" date="2018" name="Microbes Environ.">
        <title>Comparative Genomic Insights into Endofungal Lifestyles of Two Bacterial Endosymbionts, Mycoavidus cysteinexigens and Burkholderia rhizoxinica.</title>
        <authorList>
            <person name="Sharmin D."/>
            <person name="Guo Y."/>
            <person name="Nishizawa T."/>
            <person name="Ohshima S."/>
            <person name="Sato Y."/>
            <person name="Takashima Y."/>
            <person name="Narisawa K."/>
            <person name="Ohta H."/>
        </authorList>
    </citation>
    <scope>NUCLEOTIDE SEQUENCE [LARGE SCALE GENOMIC DNA]</scope>
    <source>
        <strain evidence="3 4">B1-EB</strain>
    </source>
</reference>
<dbReference type="Proteomes" id="UP000282597">
    <property type="component" value="Chromosome"/>
</dbReference>
<accession>A0A2Z6ESI9</accession>
<evidence type="ECO:0000313" key="3">
    <source>
        <dbReference type="EMBL" id="BBE08358.1"/>
    </source>
</evidence>